<sequence length="27" mass="3070">MTQSPWPLPAGRGGLTRRVGMERIFRV</sequence>
<name>A0A2P2KHT1_RHIMU</name>
<dbReference type="AlphaFoldDB" id="A0A2P2KHT1"/>
<proteinExistence type="predicted"/>
<evidence type="ECO:0000313" key="1">
    <source>
        <dbReference type="EMBL" id="MBX05257.1"/>
    </source>
</evidence>
<accession>A0A2P2KHT1</accession>
<dbReference type="EMBL" id="GGEC01024773">
    <property type="protein sequence ID" value="MBX05257.1"/>
    <property type="molecule type" value="Transcribed_RNA"/>
</dbReference>
<organism evidence="1">
    <name type="scientific">Rhizophora mucronata</name>
    <name type="common">Asiatic mangrove</name>
    <dbReference type="NCBI Taxonomy" id="61149"/>
    <lineage>
        <taxon>Eukaryota</taxon>
        <taxon>Viridiplantae</taxon>
        <taxon>Streptophyta</taxon>
        <taxon>Embryophyta</taxon>
        <taxon>Tracheophyta</taxon>
        <taxon>Spermatophyta</taxon>
        <taxon>Magnoliopsida</taxon>
        <taxon>eudicotyledons</taxon>
        <taxon>Gunneridae</taxon>
        <taxon>Pentapetalae</taxon>
        <taxon>rosids</taxon>
        <taxon>fabids</taxon>
        <taxon>Malpighiales</taxon>
        <taxon>Rhizophoraceae</taxon>
        <taxon>Rhizophora</taxon>
    </lineage>
</organism>
<reference evidence="1" key="1">
    <citation type="submission" date="2018-02" db="EMBL/GenBank/DDBJ databases">
        <title>Rhizophora mucronata_Transcriptome.</title>
        <authorList>
            <person name="Meera S.P."/>
            <person name="Sreeshan A."/>
            <person name="Augustine A."/>
        </authorList>
    </citation>
    <scope>NUCLEOTIDE SEQUENCE</scope>
    <source>
        <tissue evidence="1">Leaf</tissue>
    </source>
</reference>
<protein>
    <submittedName>
        <fullName evidence="1">Uncharacterized protein</fullName>
    </submittedName>
</protein>